<evidence type="ECO:0000313" key="3">
    <source>
        <dbReference type="EMBL" id="GIO55185.1"/>
    </source>
</evidence>
<dbReference type="InterPro" id="IPR051532">
    <property type="entry name" value="Ester_Hydrolysis_Enzymes"/>
</dbReference>
<organism evidence="3 4">
    <name type="scientific">Paenibacillus cineris</name>
    <dbReference type="NCBI Taxonomy" id="237530"/>
    <lineage>
        <taxon>Bacteria</taxon>
        <taxon>Bacillati</taxon>
        <taxon>Bacillota</taxon>
        <taxon>Bacilli</taxon>
        <taxon>Bacillales</taxon>
        <taxon>Paenibacillaceae</taxon>
        <taxon>Paenibacillus</taxon>
    </lineage>
</organism>
<dbReference type="PANTHER" id="PTHR30383">
    <property type="entry name" value="THIOESTERASE 1/PROTEASE 1/LYSOPHOSPHOLIPASE L1"/>
    <property type="match status" value="1"/>
</dbReference>
<dbReference type="PANTHER" id="PTHR30383:SF27">
    <property type="entry name" value="SPORE GERMINATION LIPASE LIPC"/>
    <property type="match status" value="1"/>
</dbReference>
<dbReference type="RefSeq" id="WP_306433677.1">
    <property type="nucleotide sequence ID" value="NZ_BORU01000001.1"/>
</dbReference>
<dbReference type="Pfam" id="PF13472">
    <property type="entry name" value="Lipase_GDSL_2"/>
    <property type="match status" value="1"/>
</dbReference>
<evidence type="ECO:0000313" key="4">
    <source>
        <dbReference type="Proteomes" id="UP000676601"/>
    </source>
</evidence>
<dbReference type="EMBL" id="BORU01000001">
    <property type="protein sequence ID" value="GIO55185.1"/>
    <property type="molecule type" value="Genomic_DNA"/>
</dbReference>
<sequence>MFMYITFTETTVQIDLWRDYVLSSSKWIWRIIGIQSIAATLLLIAGFAYAVQDINHPQGSKLNLSAPSAKPEGTAPGNIEQKKELKAAVIGDSLAKGTGDSTGSGFARRSVTKLAEATGKKVTLLNNLGINGLTTSGLLPKLKEQGTRYVLGEADIILLSIGGNDLFQGADLLSGSQTGTAGNDGEAADLDPDELLEALPQAKKQLQQILEQIRKINPDALIIYVGLYNPFVDVKDLKVAGNQAVSEWNSAALTVINKYDNMTFVPTFDLFQHSLNKYLSTDHFHPNDQGYERIAERIVQGML</sequence>
<keyword evidence="1" id="KW-0472">Membrane</keyword>
<evidence type="ECO:0000259" key="2">
    <source>
        <dbReference type="Pfam" id="PF13472"/>
    </source>
</evidence>
<dbReference type="SUPFAM" id="SSF52266">
    <property type="entry name" value="SGNH hydrolase"/>
    <property type="match status" value="1"/>
</dbReference>
<protein>
    <submittedName>
        <fullName evidence="3">Lipase/acylhydrolase</fullName>
    </submittedName>
</protein>
<keyword evidence="4" id="KW-1185">Reference proteome</keyword>
<dbReference type="Gene3D" id="3.40.50.1110">
    <property type="entry name" value="SGNH hydrolase"/>
    <property type="match status" value="1"/>
</dbReference>
<reference evidence="3 4" key="1">
    <citation type="submission" date="2021-03" db="EMBL/GenBank/DDBJ databases">
        <title>Antimicrobial resistance genes in bacteria isolated from Japanese honey, and their potential for conferring macrolide and lincosamide resistance in the American foulbrood pathogen Paenibacillus larvae.</title>
        <authorList>
            <person name="Okamoto M."/>
            <person name="Kumagai M."/>
            <person name="Kanamori H."/>
            <person name="Takamatsu D."/>
        </authorList>
    </citation>
    <scope>NUCLEOTIDE SEQUENCE [LARGE SCALE GENOMIC DNA]</scope>
    <source>
        <strain evidence="3 4">J21TS7</strain>
    </source>
</reference>
<feature type="transmembrane region" description="Helical" evidence="1">
    <location>
        <begin position="27"/>
        <end position="51"/>
    </location>
</feature>
<dbReference type="Proteomes" id="UP000676601">
    <property type="component" value="Unassembled WGS sequence"/>
</dbReference>
<accession>A0ABQ4LFX8</accession>
<gene>
    <name evidence="3" type="ORF">J21TS7_35030</name>
</gene>
<evidence type="ECO:0000256" key="1">
    <source>
        <dbReference type="SAM" id="Phobius"/>
    </source>
</evidence>
<proteinExistence type="predicted"/>
<keyword evidence="1" id="KW-0812">Transmembrane</keyword>
<dbReference type="InterPro" id="IPR013830">
    <property type="entry name" value="SGNH_hydro"/>
</dbReference>
<name>A0ABQ4LFX8_9BACL</name>
<feature type="domain" description="SGNH hydrolase-type esterase" evidence="2">
    <location>
        <begin position="89"/>
        <end position="293"/>
    </location>
</feature>
<keyword evidence="1" id="KW-1133">Transmembrane helix</keyword>
<comment type="caution">
    <text evidence="3">The sequence shown here is derived from an EMBL/GenBank/DDBJ whole genome shotgun (WGS) entry which is preliminary data.</text>
</comment>
<dbReference type="InterPro" id="IPR036514">
    <property type="entry name" value="SGNH_hydro_sf"/>
</dbReference>